<evidence type="ECO:0000256" key="4">
    <source>
        <dbReference type="ARBA" id="ARBA00022643"/>
    </source>
</evidence>
<evidence type="ECO:0000256" key="2">
    <source>
        <dbReference type="ARBA" id="ARBA00007118"/>
    </source>
</evidence>
<dbReference type="GO" id="GO:0016491">
    <property type="term" value="F:oxidoreductase activity"/>
    <property type="evidence" value="ECO:0007669"/>
    <property type="project" value="UniProtKB-KW"/>
</dbReference>
<dbReference type="RefSeq" id="WP_264328325.1">
    <property type="nucleotide sequence ID" value="NZ_JADEXQ010000241.1"/>
</dbReference>
<protein>
    <submittedName>
        <fullName evidence="7">Nitroreductase family protein</fullName>
    </submittedName>
</protein>
<dbReference type="AlphaFoldDB" id="A0A928VW10"/>
<dbReference type="EMBL" id="JADEXQ010000241">
    <property type="protein sequence ID" value="MBE9033532.1"/>
    <property type="molecule type" value="Genomic_DNA"/>
</dbReference>
<feature type="domain" description="Nitroreductase" evidence="6">
    <location>
        <begin position="22"/>
        <end position="199"/>
    </location>
</feature>
<evidence type="ECO:0000256" key="5">
    <source>
        <dbReference type="ARBA" id="ARBA00023002"/>
    </source>
</evidence>
<keyword evidence="8" id="KW-1185">Reference proteome</keyword>
<proteinExistence type="inferred from homology"/>
<evidence type="ECO:0000256" key="1">
    <source>
        <dbReference type="ARBA" id="ARBA00001917"/>
    </source>
</evidence>
<dbReference type="Gene3D" id="3.40.109.10">
    <property type="entry name" value="NADH Oxidase"/>
    <property type="match status" value="1"/>
</dbReference>
<name>A0A928VW10_9CYAN</name>
<dbReference type="SUPFAM" id="SSF55469">
    <property type="entry name" value="FMN-dependent nitroreductase-like"/>
    <property type="match status" value="1"/>
</dbReference>
<evidence type="ECO:0000313" key="7">
    <source>
        <dbReference type="EMBL" id="MBE9033532.1"/>
    </source>
</evidence>
<keyword evidence="4" id="KW-0288">FMN</keyword>
<gene>
    <name evidence="7" type="ORF">IQ266_27780</name>
</gene>
<dbReference type="InterPro" id="IPR000415">
    <property type="entry name" value="Nitroreductase-like"/>
</dbReference>
<accession>A0A928VW10</accession>
<evidence type="ECO:0000313" key="8">
    <source>
        <dbReference type="Proteomes" id="UP000625316"/>
    </source>
</evidence>
<dbReference type="Proteomes" id="UP000625316">
    <property type="component" value="Unassembled WGS sequence"/>
</dbReference>
<comment type="similarity">
    <text evidence="2">Belongs to the nitroreductase family.</text>
</comment>
<sequence>MTSAESTQQITPVKPLDVPTAILKRRSIKTFESTPVSAAILNELLTLTVAAPSSYNLQDWRIILIQDETQKAAIAEACFGQQQPIQAPMTVVFAADPNAWKKDLSPIYEQGLAKGVWTPETVEYFKSAIPKFQASLGTKTREYCVKDAMIAATHFVLAAESLGLSTCFMNGWSEEKVKEVIGVSDDPDLAIAVIVPLGYATELRGNPGRLPFEHNVFVDTMDNPYRG</sequence>
<comment type="caution">
    <text evidence="7">The sequence shown here is derived from an EMBL/GenBank/DDBJ whole genome shotgun (WGS) entry which is preliminary data.</text>
</comment>
<organism evidence="7 8">
    <name type="scientific">Romeriopsis navalis LEGE 11480</name>
    <dbReference type="NCBI Taxonomy" id="2777977"/>
    <lineage>
        <taxon>Bacteria</taxon>
        <taxon>Bacillati</taxon>
        <taxon>Cyanobacteriota</taxon>
        <taxon>Cyanophyceae</taxon>
        <taxon>Leptolyngbyales</taxon>
        <taxon>Leptolyngbyaceae</taxon>
        <taxon>Romeriopsis</taxon>
        <taxon>Romeriopsis navalis</taxon>
    </lineage>
</organism>
<keyword evidence="5" id="KW-0560">Oxidoreductase</keyword>
<reference evidence="7" key="1">
    <citation type="submission" date="2020-10" db="EMBL/GenBank/DDBJ databases">
        <authorList>
            <person name="Castelo-Branco R."/>
            <person name="Eusebio N."/>
            <person name="Adriana R."/>
            <person name="Vieira A."/>
            <person name="Brugerolle De Fraissinette N."/>
            <person name="Rezende De Castro R."/>
            <person name="Schneider M.P."/>
            <person name="Vasconcelos V."/>
            <person name="Leao P.N."/>
        </authorList>
    </citation>
    <scope>NUCLEOTIDE SEQUENCE</scope>
    <source>
        <strain evidence="7">LEGE 11480</strain>
    </source>
</reference>
<dbReference type="PANTHER" id="PTHR43673:SF2">
    <property type="entry name" value="NITROREDUCTASE"/>
    <property type="match status" value="1"/>
</dbReference>
<evidence type="ECO:0000259" key="6">
    <source>
        <dbReference type="Pfam" id="PF00881"/>
    </source>
</evidence>
<comment type="cofactor">
    <cofactor evidence="1">
        <name>FMN</name>
        <dbReference type="ChEBI" id="CHEBI:58210"/>
    </cofactor>
</comment>
<keyword evidence="3" id="KW-0285">Flavoprotein</keyword>
<dbReference type="InterPro" id="IPR029479">
    <property type="entry name" value="Nitroreductase"/>
</dbReference>
<dbReference type="Pfam" id="PF00881">
    <property type="entry name" value="Nitroreductase"/>
    <property type="match status" value="1"/>
</dbReference>
<dbReference type="PANTHER" id="PTHR43673">
    <property type="entry name" value="NAD(P)H NITROREDUCTASE YDGI-RELATED"/>
    <property type="match status" value="1"/>
</dbReference>
<evidence type="ECO:0000256" key="3">
    <source>
        <dbReference type="ARBA" id="ARBA00022630"/>
    </source>
</evidence>